<dbReference type="GO" id="GO:0005198">
    <property type="term" value="F:structural molecule activity"/>
    <property type="evidence" value="ECO:0007669"/>
    <property type="project" value="InterPro"/>
</dbReference>
<dbReference type="STRING" id="623744.A0A553PY02"/>
<dbReference type="AlphaFoldDB" id="A0A553PY02"/>
<keyword evidence="13" id="KW-1185">Reference proteome</keyword>
<dbReference type="GO" id="GO:0005923">
    <property type="term" value="C:bicellular tight junction"/>
    <property type="evidence" value="ECO:0007669"/>
    <property type="project" value="UniProtKB-SubCell"/>
</dbReference>
<evidence type="ECO:0000313" key="12">
    <source>
        <dbReference type="EMBL" id="TRY82534.1"/>
    </source>
</evidence>
<evidence type="ECO:0000256" key="5">
    <source>
        <dbReference type="ARBA" id="ARBA00022553"/>
    </source>
</evidence>
<dbReference type="InterPro" id="IPR003555">
    <property type="entry name" value="Claudin11"/>
</dbReference>
<dbReference type="PROSITE" id="PS01346">
    <property type="entry name" value="CLAUDIN"/>
    <property type="match status" value="1"/>
</dbReference>
<organism evidence="12 13">
    <name type="scientific">Danionella cerebrum</name>
    <dbReference type="NCBI Taxonomy" id="2873325"/>
    <lineage>
        <taxon>Eukaryota</taxon>
        <taxon>Metazoa</taxon>
        <taxon>Chordata</taxon>
        <taxon>Craniata</taxon>
        <taxon>Vertebrata</taxon>
        <taxon>Euteleostomi</taxon>
        <taxon>Actinopterygii</taxon>
        <taxon>Neopterygii</taxon>
        <taxon>Teleostei</taxon>
        <taxon>Ostariophysi</taxon>
        <taxon>Cypriniformes</taxon>
        <taxon>Danionidae</taxon>
        <taxon>Danioninae</taxon>
        <taxon>Danionella</taxon>
    </lineage>
</organism>
<protein>
    <recommendedName>
        <fullName evidence="11">Claudin</fullName>
    </recommendedName>
</protein>
<comment type="subcellular location">
    <subcellularLocation>
        <location evidence="11">Cell junction</location>
        <location evidence="11">Tight junction</location>
    </subcellularLocation>
    <subcellularLocation>
        <location evidence="11">Cell membrane</location>
        <topology evidence="11">Multi-pass membrane protein</topology>
    </subcellularLocation>
</comment>
<dbReference type="Proteomes" id="UP000316079">
    <property type="component" value="Unassembled WGS sequence"/>
</dbReference>
<keyword evidence="7 11" id="KW-0965">Cell junction</keyword>
<keyword evidence="4 11" id="KW-1003">Cell membrane</keyword>
<feature type="transmembrane region" description="Helical" evidence="11">
    <location>
        <begin position="161"/>
        <end position="180"/>
    </location>
</feature>
<dbReference type="Pfam" id="PF00822">
    <property type="entry name" value="PMP22_Claudin"/>
    <property type="match status" value="1"/>
</dbReference>
<keyword evidence="5" id="KW-0597">Phosphoprotein</keyword>
<evidence type="ECO:0000256" key="2">
    <source>
        <dbReference type="ARBA" id="ARBA00008295"/>
    </source>
</evidence>
<keyword evidence="8 11" id="KW-1133">Transmembrane helix</keyword>
<dbReference type="Gene3D" id="1.20.140.150">
    <property type="match status" value="1"/>
</dbReference>
<evidence type="ECO:0000256" key="11">
    <source>
        <dbReference type="RuleBase" id="RU060637"/>
    </source>
</evidence>
<gene>
    <name evidence="12" type="ORF">DNTS_005846</name>
</gene>
<dbReference type="PANTHER" id="PTHR12002">
    <property type="entry name" value="CLAUDIN"/>
    <property type="match status" value="1"/>
</dbReference>
<keyword evidence="6 11" id="KW-0812">Transmembrane</keyword>
<evidence type="ECO:0000256" key="4">
    <source>
        <dbReference type="ARBA" id="ARBA00022475"/>
    </source>
</evidence>
<comment type="caution">
    <text evidence="11">Lacks conserved residue(s) required for the propagation of feature annotation.</text>
</comment>
<accession>A0A553PY02</accession>
<comment type="caution">
    <text evidence="12">The sequence shown here is derived from an EMBL/GenBank/DDBJ whole genome shotgun (WGS) entry which is preliminary data.</text>
</comment>
<dbReference type="InterPro" id="IPR006187">
    <property type="entry name" value="Claudin"/>
</dbReference>
<keyword evidence="3 11" id="KW-0796">Tight junction</keyword>
<feature type="transmembrane region" description="Helical" evidence="11">
    <location>
        <begin position="121"/>
        <end position="141"/>
    </location>
</feature>
<reference evidence="12 13" key="1">
    <citation type="journal article" date="2019" name="Sci. Data">
        <title>Hybrid genome assembly and annotation of Danionella translucida.</title>
        <authorList>
            <person name="Kadobianskyi M."/>
            <person name="Schulze L."/>
            <person name="Schuelke M."/>
            <person name="Judkewitz B."/>
        </authorList>
    </citation>
    <scope>NUCLEOTIDE SEQUENCE [LARGE SCALE GENOMIC DNA]</scope>
    <source>
        <strain evidence="12 13">Bolton</strain>
    </source>
</reference>
<evidence type="ECO:0000256" key="3">
    <source>
        <dbReference type="ARBA" id="ARBA00022427"/>
    </source>
</evidence>
<dbReference type="GO" id="GO:0005886">
    <property type="term" value="C:plasma membrane"/>
    <property type="evidence" value="ECO:0007669"/>
    <property type="project" value="UniProtKB-SubCell"/>
</dbReference>
<evidence type="ECO:0000256" key="7">
    <source>
        <dbReference type="ARBA" id="ARBA00022949"/>
    </source>
</evidence>
<comment type="function">
    <text evidence="1">Plays a major role in tight junction-specific obliteration of the intercellular space, through calcium-independent cell-adhesion activity.</text>
</comment>
<feature type="transmembrane region" description="Helical" evidence="11">
    <location>
        <begin position="84"/>
        <end position="109"/>
    </location>
</feature>
<feature type="transmembrane region" description="Helical" evidence="11">
    <location>
        <begin position="52"/>
        <end position="72"/>
    </location>
</feature>
<keyword evidence="9 11" id="KW-0472">Membrane</keyword>
<dbReference type="PRINTS" id="PR01077">
    <property type="entry name" value="CLAUDIN"/>
</dbReference>
<evidence type="ECO:0000256" key="9">
    <source>
        <dbReference type="ARBA" id="ARBA00023136"/>
    </source>
</evidence>
<evidence type="ECO:0000256" key="6">
    <source>
        <dbReference type="ARBA" id="ARBA00022692"/>
    </source>
</evidence>
<evidence type="ECO:0000256" key="1">
    <source>
        <dbReference type="ARBA" id="ARBA00002246"/>
    </source>
</evidence>
<comment type="subunit">
    <text evidence="10">Interacts with tetraspanin-3/TSPAN3. Interacts with OCLN.</text>
</comment>
<evidence type="ECO:0000313" key="13">
    <source>
        <dbReference type="Proteomes" id="UP000316079"/>
    </source>
</evidence>
<comment type="similarity">
    <text evidence="2 11">Belongs to the claudin family.</text>
</comment>
<dbReference type="InterPro" id="IPR017974">
    <property type="entry name" value="Claudin_CS"/>
</dbReference>
<evidence type="ECO:0000256" key="10">
    <source>
        <dbReference type="ARBA" id="ARBA00046524"/>
    </source>
</evidence>
<dbReference type="InterPro" id="IPR004031">
    <property type="entry name" value="PMP22/EMP/MP20/Claudin"/>
</dbReference>
<sequence>MANSCLQFTGFVMSFLGWIGLIIATATNEWVVTCKYHMNTCRKMDELEAKGLWADCVISTALYHCITLTQILELPAYIQTSRALMVTGSILGLPAIALVLLSMSCINLGSEPESAKNKRSVLGGILILLTAFCGLVSTVWFPIGAHQERGLMSFGFSLYSGWVGTALCLLGGCMISCCSVESSASYTDNNRLYYSKQGPANSGPVSTNHAKSAHV</sequence>
<dbReference type="OrthoDB" id="9411914at2759"/>
<proteinExistence type="inferred from homology"/>
<dbReference type="EMBL" id="SRMA01026548">
    <property type="protein sequence ID" value="TRY82534.1"/>
    <property type="molecule type" value="Genomic_DNA"/>
</dbReference>
<comment type="function">
    <text evidence="11">Claudins function as major constituents of the tight junction complexes that regulate the permeability of epithelia.</text>
</comment>
<evidence type="ECO:0000256" key="8">
    <source>
        <dbReference type="ARBA" id="ARBA00022989"/>
    </source>
</evidence>
<feature type="transmembrane region" description="Helical" evidence="11">
    <location>
        <begin position="6"/>
        <end position="31"/>
    </location>
</feature>
<dbReference type="PRINTS" id="PR01384">
    <property type="entry name" value="CLAUDIN11"/>
</dbReference>
<name>A0A553PY02_9TELE</name>